<feature type="compositionally biased region" description="Basic residues" evidence="1">
    <location>
        <begin position="286"/>
        <end position="297"/>
    </location>
</feature>
<feature type="region of interest" description="Disordered" evidence="1">
    <location>
        <begin position="16"/>
        <end position="40"/>
    </location>
</feature>
<comment type="caution">
    <text evidence="2">The sequence shown here is derived from an EMBL/GenBank/DDBJ whole genome shotgun (WGS) entry which is preliminary data.</text>
</comment>
<evidence type="ECO:0000313" key="2">
    <source>
        <dbReference type="EMBL" id="MBP1299733.1"/>
    </source>
</evidence>
<feature type="region of interest" description="Disordered" evidence="1">
    <location>
        <begin position="183"/>
        <end position="221"/>
    </location>
</feature>
<accession>A0A8I1YP31</accession>
<dbReference type="AlphaFoldDB" id="A0A8I1YP31"/>
<evidence type="ECO:0000256" key="1">
    <source>
        <dbReference type="SAM" id="MobiDB-lite"/>
    </source>
</evidence>
<name>A0A8I1YP31_BRAEL</name>
<dbReference type="RefSeq" id="WP_157790910.1">
    <property type="nucleotide sequence ID" value="NZ_JAFICZ010000001.1"/>
</dbReference>
<dbReference type="EMBL" id="JAFICZ010000001">
    <property type="protein sequence ID" value="MBP1299733.1"/>
    <property type="molecule type" value="Genomic_DNA"/>
</dbReference>
<feature type="compositionally biased region" description="Basic residues" evidence="1">
    <location>
        <begin position="24"/>
        <end position="35"/>
    </location>
</feature>
<reference evidence="2" key="1">
    <citation type="submission" date="2021-02" db="EMBL/GenBank/DDBJ databases">
        <title>Genomic Encyclopedia of Type Strains, Phase IV (KMG-V): Genome sequencing to study the core and pangenomes of soil and plant-associated prokaryotes.</title>
        <authorList>
            <person name="Whitman W."/>
        </authorList>
    </citation>
    <scope>NUCLEOTIDE SEQUENCE</scope>
    <source>
        <strain evidence="2">USDA 406</strain>
    </source>
</reference>
<gene>
    <name evidence="2" type="ORF">JOH49_009486</name>
</gene>
<protein>
    <submittedName>
        <fullName evidence="2">Uncharacterized protein</fullName>
    </submittedName>
</protein>
<organism evidence="2 3">
    <name type="scientific">Bradyrhizobium elkanii</name>
    <dbReference type="NCBI Taxonomy" id="29448"/>
    <lineage>
        <taxon>Bacteria</taxon>
        <taxon>Pseudomonadati</taxon>
        <taxon>Pseudomonadota</taxon>
        <taxon>Alphaproteobacteria</taxon>
        <taxon>Hyphomicrobiales</taxon>
        <taxon>Nitrobacteraceae</taxon>
        <taxon>Bradyrhizobium</taxon>
    </lineage>
</organism>
<proteinExistence type="predicted"/>
<evidence type="ECO:0000313" key="3">
    <source>
        <dbReference type="Proteomes" id="UP000673383"/>
    </source>
</evidence>
<sequence length="297" mass="32199">MTMDPRRARVLRIPGGRINSASPHKMRAQHPRVRQTSHGVPIDQTKARKLSCAGRIGSAIRIEVAGRPVGASTTGPFWHLMARSVSDLIPAMARQKATQTAHVRQANAGVLIARGKTREKAPVPRLSKAASRALAKCRPGASMICHHTILVRALTDFTEAMAQLLMAMPALRVSQAGPGTAIKPQAASRESRGIRISKPVSARAAARKDGASRSCPRRPPTFEDLSEIGKVTVAHRIRMQARHVRTAGRGVPIEPPEHRKVRGLPCNRNLPPIGAVKRQAGVASRARPRRPFMPHQA</sequence>
<feature type="region of interest" description="Disordered" evidence="1">
    <location>
        <begin position="243"/>
        <end position="297"/>
    </location>
</feature>
<dbReference type="Proteomes" id="UP000673383">
    <property type="component" value="Unassembled WGS sequence"/>
</dbReference>